<protein>
    <submittedName>
        <fullName evidence="3">Uncharacterized protein</fullName>
    </submittedName>
</protein>
<feature type="compositionally biased region" description="Basic and acidic residues" evidence="1">
    <location>
        <begin position="86"/>
        <end position="99"/>
    </location>
</feature>
<dbReference type="AlphaFoldDB" id="A0A5N6LPU3"/>
<feature type="region of interest" description="Disordered" evidence="1">
    <location>
        <begin position="78"/>
        <end position="126"/>
    </location>
</feature>
<reference evidence="3 4" key="1">
    <citation type="submission" date="2019-05" db="EMBL/GenBank/DDBJ databases">
        <title>Mikania micrantha, genome provides insights into the molecular mechanism of rapid growth.</title>
        <authorList>
            <person name="Liu B."/>
        </authorList>
    </citation>
    <scope>NUCLEOTIDE SEQUENCE [LARGE SCALE GENOMIC DNA]</scope>
    <source>
        <strain evidence="3">NLD-2019</strain>
        <tissue evidence="3">Leaf</tissue>
    </source>
</reference>
<dbReference type="PANTHER" id="PTHR34130:SF13">
    <property type="entry name" value="DUF4005 DOMAIN-CONTAINING PROTEIN"/>
    <property type="match status" value="1"/>
</dbReference>
<organism evidence="3 4">
    <name type="scientific">Mikania micrantha</name>
    <name type="common">bitter vine</name>
    <dbReference type="NCBI Taxonomy" id="192012"/>
    <lineage>
        <taxon>Eukaryota</taxon>
        <taxon>Viridiplantae</taxon>
        <taxon>Streptophyta</taxon>
        <taxon>Embryophyta</taxon>
        <taxon>Tracheophyta</taxon>
        <taxon>Spermatophyta</taxon>
        <taxon>Magnoliopsida</taxon>
        <taxon>eudicotyledons</taxon>
        <taxon>Gunneridae</taxon>
        <taxon>Pentapetalae</taxon>
        <taxon>asterids</taxon>
        <taxon>campanulids</taxon>
        <taxon>Asterales</taxon>
        <taxon>Asteraceae</taxon>
        <taxon>Asteroideae</taxon>
        <taxon>Heliantheae alliance</taxon>
        <taxon>Eupatorieae</taxon>
        <taxon>Mikania</taxon>
    </lineage>
</organism>
<sequence>MSVKDDHQEIEALETLSLTNLTLSEDGYSGSEDHRNQHLSSSATEDPFEFCSGISGVLFEKHRMSHAEDMISGGRLIPINDLTDQTNHEQTRRTKDQTRDKKHIHRKRSESMHELKSTTNKPTASQLVRNSYSLDYKKLNRNSRLNYEPSADVHRNNLSNKTSSSRWSDLVFGPLKVPPEMDLRDIRNRHIVNISKSLLPMVEARDQYAVSRVGCHRKTSWGVLGILSCKSSGSIAVNMPLSYEKISLKN</sequence>
<dbReference type="EMBL" id="SZYD01000019">
    <property type="protein sequence ID" value="KAD2394204.1"/>
    <property type="molecule type" value="Genomic_DNA"/>
</dbReference>
<accession>A0A5N6LPU3</accession>
<gene>
    <name evidence="2" type="ORF">E3N88_41153</name>
    <name evidence="3" type="ORF">E3N88_41181</name>
</gene>
<feature type="region of interest" description="Disordered" evidence="1">
    <location>
        <begin position="24"/>
        <end position="46"/>
    </location>
</feature>
<keyword evidence="4" id="KW-1185">Reference proteome</keyword>
<evidence type="ECO:0000256" key="1">
    <source>
        <dbReference type="SAM" id="MobiDB-lite"/>
    </source>
</evidence>
<evidence type="ECO:0000313" key="4">
    <source>
        <dbReference type="Proteomes" id="UP000326396"/>
    </source>
</evidence>
<dbReference type="OrthoDB" id="752671at2759"/>
<evidence type="ECO:0000313" key="2">
    <source>
        <dbReference type="EMBL" id="KAD2394176.1"/>
    </source>
</evidence>
<proteinExistence type="predicted"/>
<feature type="compositionally biased region" description="Polar residues" evidence="1">
    <location>
        <begin position="117"/>
        <end position="126"/>
    </location>
</feature>
<dbReference type="PANTHER" id="PTHR34130">
    <property type="entry name" value="OS08G0243800 PROTEIN"/>
    <property type="match status" value="1"/>
</dbReference>
<comment type="caution">
    <text evidence="3">The sequence shown here is derived from an EMBL/GenBank/DDBJ whole genome shotgun (WGS) entry which is preliminary data.</text>
</comment>
<dbReference type="EMBL" id="SZYD01000019">
    <property type="protein sequence ID" value="KAD2394176.1"/>
    <property type="molecule type" value="Genomic_DNA"/>
</dbReference>
<evidence type="ECO:0000313" key="3">
    <source>
        <dbReference type="EMBL" id="KAD2394204.1"/>
    </source>
</evidence>
<dbReference type="Proteomes" id="UP000326396">
    <property type="component" value="Linkage Group LG9"/>
</dbReference>
<name>A0A5N6LPU3_9ASTR</name>